<dbReference type="PIRSF" id="PIRSF000390">
    <property type="entry name" value="PLP_StrS"/>
    <property type="match status" value="1"/>
</dbReference>
<dbReference type="SUPFAM" id="SSF53383">
    <property type="entry name" value="PLP-dependent transferases"/>
    <property type="match status" value="1"/>
</dbReference>
<keyword evidence="7" id="KW-1185">Reference proteome</keyword>
<evidence type="ECO:0000313" key="7">
    <source>
        <dbReference type="Proteomes" id="UP000478505"/>
    </source>
</evidence>
<evidence type="ECO:0000256" key="4">
    <source>
        <dbReference type="PIRSR" id="PIRSR000390-2"/>
    </source>
</evidence>
<keyword evidence="6" id="KW-0032">Aminotransferase</keyword>
<dbReference type="InterPro" id="IPR015421">
    <property type="entry name" value="PyrdxlP-dep_Trfase_major"/>
</dbReference>
<dbReference type="Gene3D" id="3.90.1150.10">
    <property type="entry name" value="Aspartate Aminotransferase, domain 1"/>
    <property type="match status" value="1"/>
</dbReference>
<dbReference type="InterPro" id="IPR015422">
    <property type="entry name" value="PyrdxlP-dep_Trfase_small"/>
</dbReference>
<dbReference type="GO" id="GO:0008483">
    <property type="term" value="F:transaminase activity"/>
    <property type="evidence" value="ECO:0007669"/>
    <property type="project" value="UniProtKB-KW"/>
</dbReference>
<proteinExistence type="inferred from homology"/>
<feature type="active site" description="Proton acceptor" evidence="3">
    <location>
        <position position="192"/>
    </location>
</feature>
<evidence type="ECO:0000256" key="2">
    <source>
        <dbReference type="ARBA" id="ARBA00037999"/>
    </source>
</evidence>
<dbReference type="Gene3D" id="3.40.640.10">
    <property type="entry name" value="Type I PLP-dependent aspartate aminotransferase-like (Major domain)"/>
    <property type="match status" value="1"/>
</dbReference>
<evidence type="ECO:0000256" key="5">
    <source>
        <dbReference type="RuleBase" id="RU004508"/>
    </source>
</evidence>
<evidence type="ECO:0000313" key="6">
    <source>
        <dbReference type="EMBL" id="NEV93547.1"/>
    </source>
</evidence>
<dbReference type="CDD" id="cd00616">
    <property type="entry name" value="AHBA_syn"/>
    <property type="match status" value="1"/>
</dbReference>
<dbReference type="Proteomes" id="UP000478505">
    <property type="component" value="Unassembled WGS sequence"/>
</dbReference>
<gene>
    <name evidence="6" type="ORF">G3567_05195</name>
</gene>
<dbReference type="GO" id="GO:0030170">
    <property type="term" value="F:pyridoxal phosphate binding"/>
    <property type="evidence" value="ECO:0007669"/>
    <property type="project" value="UniProtKB-ARBA"/>
</dbReference>
<comment type="similarity">
    <text evidence="2 5">Belongs to the DegT/DnrJ/EryC1 family.</text>
</comment>
<evidence type="ECO:0000256" key="1">
    <source>
        <dbReference type="ARBA" id="ARBA00022898"/>
    </source>
</evidence>
<dbReference type="InterPro" id="IPR015424">
    <property type="entry name" value="PyrdxlP-dep_Trfase"/>
</dbReference>
<dbReference type="AlphaFoldDB" id="A0A6B3R382"/>
<dbReference type="PANTHER" id="PTHR30244">
    <property type="entry name" value="TRANSAMINASE"/>
    <property type="match status" value="1"/>
</dbReference>
<protein>
    <submittedName>
        <fullName evidence="6">DegT/DnrJ/EryC1/StrS family aminotransferase</fullName>
    </submittedName>
</protein>
<sequence length="388" mass="43549">MKKLQMVDLKGQYDKIKDEVDKSIFEVLNSTSYINGPAVRQFQENLESYLGVKHVIPCANGTDALQIAMMGLGLKPGDEVITVDFTFAATVEVIALLNLTPVLIDVDKDTFNIDLKKLEEAITPKTKAIVPVHLFGHVAQMEDIMALAKKHDLYVIEDNAQAIGANYTFKDGSQQKAGTIGHVGATSFFPSKNLGAYGDGGAIFTNDDALAHTIRGIVNHGMYERYHHDVVGVNSRLDSVQAAVLDIKLKHLDDYSSRRQNAARHYTEALSKSEHIQTPQTETYKQCDNSNGICHTCDCHVFHQYTIKIKNGKRDELAEHFKQNNIPHGIYYPIPLHSQKAYKDERYDEKEFTVTNQLVDEVISLPMHTELDKEQIEYITSEIIKVVT</sequence>
<accession>A0A6B3R382</accession>
<organism evidence="6 7">
    <name type="scientific">Psychroflexus aurantiacus</name>
    <dbReference type="NCBI Taxonomy" id="2709310"/>
    <lineage>
        <taxon>Bacteria</taxon>
        <taxon>Pseudomonadati</taxon>
        <taxon>Bacteroidota</taxon>
        <taxon>Flavobacteriia</taxon>
        <taxon>Flavobacteriales</taxon>
        <taxon>Flavobacteriaceae</taxon>
        <taxon>Psychroflexus</taxon>
    </lineage>
</organism>
<dbReference type="RefSeq" id="WP_164004255.1">
    <property type="nucleotide sequence ID" value="NZ_JAAIKD010000002.1"/>
</dbReference>
<keyword evidence="1 4" id="KW-0663">Pyridoxal phosphate</keyword>
<name>A0A6B3R382_9FLAO</name>
<evidence type="ECO:0000256" key="3">
    <source>
        <dbReference type="PIRSR" id="PIRSR000390-1"/>
    </source>
</evidence>
<dbReference type="PANTHER" id="PTHR30244:SF42">
    <property type="entry name" value="UDP-2-ACETAMIDO-2-DEOXY-3-OXO-D-GLUCURONATE AMINOTRANSFERASE"/>
    <property type="match status" value="1"/>
</dbReference>
<dbReference type="FunFam" id="3.40.640.10:FF:000089">
    <property type="entry name" value="Aminotransferase, DegT/DnrJ/EryC1/StrS family"/>
    <property type="match status" value="1"/>
</dbReference>
<keyword evidence="6" id="KW-0808">Transferase</keyword>
<feature type="modified residue" description="N6-(pyridoxal phosphate)lysine" evidence="4">
    <location>
        <position position="192"/>
    </location>
</feature>
<dbReference type="Pfam" id="PF01041">
    <property type="entry name" value="DegT_DnrJ_EryC1"/>
    <property type="match status" value="1"/>
</dbReference>
<dbReference type="GO" id="GO:0000271">
    <property type="term" value="P:polysaccharide biosynthetic process"/>
    <property type="evidence" value="ECO:0007669"/>
    <property type="project" value="TreeGrafter"/>
</dbReference>
<comment type="caution">
    <text evidence="6">The sequence shown here is derived from an EMBL/GenBank/DDBJ whole genome shotgun (WGS) entry which is preliminary data.</text>
</comment>
<dbReference type="EMBL" id="JAAIKD010000002">
    <property type="protein sequence ID" value="NEV93547.1"/>
    <property type="molecule type" value="Genomic_DNA"/>
</dbReference>
<dbReference type="InterPro" id="IPR000653">
    <property type="entry name" value="DegT/StrS_aminotransferase"/>
</dbReference>
<reference evidence="6 7" key="1">
    <citation type="submission" date="2020-02" db="EMBL/GenBank/DDBJ databases">
        <title>Flavobacteriaceae Psychroflexus bacterium YR1-1, complete genome.</title>
        <authorList>
            <person name="Li Y."/>
            <person name="Wu S."/>
        </authorList>
    </citation>
    <scope>NUCLEOTIDE SEQUENCE [LARGE SCALE GENOMIC DNA]</scope>
    <source>
        <strain evidence="6 7">YR1-1</strain>
    </source>
</reference>